<name>A0ABV0PTH3_9TELE</name>
<dbReference type="EMBL" id="JAHRIO010086109">
    <property type="protein sequence ID" value="MEQ2186812.1"/>
    <property type="molecule type" value="Genomic_DNA"/>
</dbReference>
<comment type="caution">
    <text evidence="1">The sequence shown here is derived from an EMBL/GenBank/DDBJ whole genome shotgun (WGS) entry which is preliminary data.</text>
</comment>
<gene>
    <name evidence="1" type="ORF">GOODEAATRI_032564</name>
</gene>
<sequence>MKDPTIATTSTSAGTGEVVLSSQFGSEEDPFAEYMWMENEEEFNRQVLKGFGSTNKNSETWIIFSS</sequence>
<accession>A0ABV0PTH3</accession>
<dbReference type="PANTHER" id="PTHR13154:SF2">
    <property type="entry name" value="POLYADENYLATE-BINDING PROTEIN-INTERACTING PROTEIN 2"/>
    <property type="match status" value="1"/>
</dbReference>
<reference evidence="1 2" key="1">
    <citation type="submission" date="2021-06" db="EMBL/GenBank/DDBJ databases">
        <authorList>
            <person name="Palmer J.M."/>
        </authorList>
    </citation>
    <scope>NUCLEOTIDE SEQUENCE [LARGE SCALE GENOMIC DNA]</scope>
    <source>
        <strain evidence="1 2">GA_2019</strain>
        <tissue evidence="1">Muscle</tissue>
    </source>
</reference>
<keyword evidence="2" id="KW-1185">Reference proteome</keyword>
<dbReference type="InterPro" id="IPR040396">
    <property type="entry name" value="PAIP2-like"/>
</dbReference>
<evidence type="ECO:0000313" key="1">
    <source>
        <dbReference type="EMBL" id="MEQ2186812.1"/>
    </source>
</evidence>
<evidence type="ECO:0008006" key="3">
    <source>
        <dbReference type="Google" id="ProtNLM"/>
    </source>
</evidence>
<evidence type="ECO:0000313" key="2">
    <source>
        <dbReference type="Proteomes" id="UP001476798"/>
    </source>
</evidence>
<dbReference type="PANTHER" id="PTHR13154">
    <property type="entry name" value="POLYADENYLATE-BINDING PROTEIN-INTERACTING PROTEIN 2"/>
    <property type="match status" value="1"/>
</dbReference>
<protein>
    <recommendedName>
        <fullName evidence="3">Polyadenylate-binding protein-interacting protein 2</fullName>
    </recommendedName>
</protein>
<proteinExistence type="predicted"/>
<organism evidence="1 2">
    <name type="scientific">Goodea atripinnis</name>
    <dbReference type="NCBI Taxonomy" id="208336"/>
    <lineage>
        <taxon>Eukaryota</taxon>
        <taxon>Metazoa</taxon>
        <taxon>Chordata</taxon>
        <taxon>Craniata</taxon>
        <taxon>Vertebrata</taxon>
        <taxon>Euteleostomi</taxon>
        <taxon>Actinopterygii</taxon>
        <taxon>Neopterygii</taxon>
        <taxon>Teleostei</taxon>
        <taxon>Neoteleostei</taxon>
        <taxon>Acanthomorphata</taxon>
        <taxon>Ovalentaria</taxon>
        <taxon>Atherinomorphae</taxon>
        <taxon>Cyprinodontiformes</taxon>
        <taxon>Goodeidae</taxon>
        <taxon>Goodea</taxon>
    </lineage>
</organism>
<dbReference type="Proteomes" id="UP001476798">
    <property type="component" value="Unassembled WGS sequence"/>
</dbReference>